<organism evidence="2 3">
    <name type="scientific">Hucho hucho</name>
    <name type="common">huchen</name>
    <dbReference type="NCBI Taxonomy" id="62062"/>
    <lineage>
        <taxon>Eukaryota</taxon>
        <taxon>Metazoa</taxon>
        <taxon>Chordata</taxon>
        <taxon>Craniata</taxon>
        <taxon>Vertebrata</taxon>
        <taxon>Euteleostomi</taxon>
        <taxon>Actinopterygii</taxon>
        <taxon>Neopterygii</taxon>
        <taxon>Teleostei</taxon>
        <taxon>Protacanthopterygii</taxon>
        <taxon>Salmoniformes</taxon>
        <taxon>Salmonidae</taxon>
        <taxon>Salmoninae</taxon>
        <taxon>Hucho</taxon>
    </lineage>
</organism>
<dbReference type="AlphaFoldDB" id="A0A4W5L7D2"/>
<sequence>MANRDEYIGQIGQFFGMIDPILMVNLVNMSLFTLNKTYDYQSVCDPKRESKGSAAGLRSVYVVSYISQRHTHIHTHRHQRTINTD</sequence>
<reference evidence="2" key="3">
    <citation type="submission" date="2025-09" db="UniProtKB">
        <authorList>
            <consortium name="Ensembl"/>
        </authorList>
    </citation>
    <scope>IDENTIFICATION</scope>
</reference>
<reference evidence="2" key="2">
    <citation type="submission" date="2025-08" db="UniProtKB">
        <authorList>
            <consortium name="Ensembl"/>
        </authorList>
    </citation>
    <scope>IDENTIFICATION</scope>
</reference>
<dbReference type="Proteomes" id="UP000314982">
    <property type="component" value="Unassembled WGS sequence"/>
</dbReference>
<evidence type="ECO:0000313" key="3">
    <source>
        <dbReference type="Proteomes" id="UP000314982"/>
    </source>
</evidence>
<dbReference type="STRING" id="62062.ENSHHUP00000021501"/>
<dbReference type="GeneTree" id="ENSGT00940000155209"/>
<dbReference type="Ensembl" id="ENSHHUT00000022307.1">
    <property type="protein sequence ID" value="ENSHHUP00000021501.1"/>
    <property type="gene ID" value="ENSHHUG00000013467.1"/>
</dbReference>
<proteinExistence type="predicted"/>
<feature type="domain" description="Voltage-dependent calcium channel alpha-2/delta subunit conserved region" evidence="1">
    <location>
        <begin position="1"/>
        <end position="64"/>
    </location>
</feature>
<protein>
    <recommendedName>
        <fullName evidence="1">Voltage-dependent calcium channel alpha-2/delta subunit conserved region domain-containing protein</fullName>
    </recommendedName>
</protein>
<accession>A0A4W5L7D2</accession>
<evidence type="ECO:0000313" key="2">
    <source>
        <dbReference type="Ensembl" id="ENSHHUP00000021501.1"/>
    </source>
</evidence>
<evidence type="ECO:0000259" key="1">
    <source>
        <dbReference type="Pfam" id="PF08473"/>
    </source>
</evidence>
<dbReference type="Pfam" id="PF08473">
    <property type="entry name" value="VGCC_alpha2"/>
    <property type="match status" value="1"/>
</dbReference>
<reference evidence="3" key="1">
    <citation type="submission" date="2018-06" db="EMBL/GenBank/DDBJ databases">
        <title>Genome assembly of Danube salmon.</title>
        <authorList>
            <person name="Macqueen D.J."/>
            <person name="Gundappa M.K."/>
        </authorList>
    </citation>
    <scope>NUCLEOTIDE SEQUENCE [LARGE SCALE GENOMIC DNA]</scope>
</reference>
<name>A0A4W5L7D2_9TELE</name>
<dbReference type="InterPro" id="IPR013680">
    <property type="entry name" value="VDCC_a2/dsu"/>
</dbReference>
<keyword evidence="3" id="KW-1185">Reference proteome</keyword>